<proteinExistence type="predicted"/>
<evidence type="ECO:0000313" key="3">
    <source>
        <dbReference type="Proteomes" id="UP000182658"/>
    </source>
</evidence>
<keyword evidence="3" id="KW-1185">Reference proteome</keyword>
<organism evidence="2 3">
    <name type="scientific">Coniochaeta ligniaria NRRL 30616</name>
    <dbReference type="NCBI Taxonomy" id="1408157"/>
    <lineage>
        <taxon>Eukaryota</taxon>
        <taxon>Fungi</taxon>
        <taxon>Dikarya</taxon>
        <taxon>Ascomycota</taxon>
        <taxon>Pezizomycotina</taxon>
        <taxon>Sordariomycetes</taxon>
        <taxon>Sordariomycetidae</taxon>
        <taxon>Coniochaetales</taxon>
        <taxon>Coniochaetaceae</taxon>
        <taxon>Coniochaeta</taxon>
    </lineage>
</organism>
<sequence length="251" mass="28318">MQTLSIWPRGFRQPDPQNRDPPAAASRGSRAGEPHQARAAVQSCPPSWDFPCIDNGVRSCKVQTLGISLRVDTTRANCSIFATIPLHQDRQHPQLPVLRRWLWHCLGTDALNATNKQASGSFEDEYLHAVSCMRLRRYQCMTTVDHGRIQIETEPVERSDSGTCSMASAKRAGVGSEDLNEVLPARLRVVWASYQEQPPPAPGVWRPFEDVKSTGWILQKPWRCRGCRPFFARVRNSIDRDPRFGRQCLAA</sequence>
<reference evidence="2 3" key="1">
    <citation type="submission" date="2016-10" db="EMBL/GenBank/DDBJ databases">
        <title>Draft genome sequence of Coniochaeta ligniaria NRRL30616, a lignocellulolytic fungus for bioabatement of inhibitors in plant biomass hydrolysates.</title>
        <authorList>
            <consortium name="DOE Joint Genome Institute"/>
            <person name="Jimenez D.J."/>
            <person name="Hector R.E."/>
            <person name="Riley R."/>
            <person name="Sun H."/>
            <person name="Grigoriev I.V."/>
            <person name="Van Elsas J.D."/>
            <person name="Nichols N.N."/>
        </authorList>
    </citation>
    <scope>NUCLEOTIDE SEQUENCE [LARGE SCALE GENOMIC DNA]</scope>
    <source>
        <strain evidence="2 3">NRRL 30616</strain>
    </source>
</reference>
<evidence type="ECO:0000313" key="2">
    <source>
        <dbReference type="EMBL" id="OIW26178.1"/>
    </source>
</evidence>
<accession>A0A1J7JF03</accession>
<dbReference type="Proteomes" id="UP000182658">
    <property type="component" value="Unassembled WGS sequence"/>
</dbReference>
<dbReference type="InParanoid" id="A0A1J7JF03"/>
<dbReference type="EMBL" id="KV875101">
    <property type="protein sequence ID" value="OIW26178.1"/>
    <property type="molecule type" value="Genomic_DNA"/>
</dbReference>
<feature type="region of interest" description="Disordered" evidence="1">
    <location>
        <begin position="1"/>
        <end position="42"/>
    </location>
</feature>
<protein>
    <submittedName>
        <fullName evidence="2">Uncharacterized protein</fullName>
    </submittedName>
</protein>
<evidence type="ECO:0000256" key="1">
    <source>
        <dbReference type="SAM" id="MobiDB-lite"/>
    </source>
</evidence>
<gene>
    <name evidence="2" type="ORF">CONLIGDRAFT_635926</name>
</gene>
<name>A0A1J7JF03_9PEZI</name>
<dbReference type="AlphaFoldDB" id="A0A1J7JF03"/>